<dbReference type="GeneID" id="70251460"/>
<gene>
    <name evidence="6" type="ORF">BGW36DRAFT_432755</name>
</gene>
<keyword evidence="5" id="KW-0472">Membrane</keyword>
<organism evidence="6 7">
    <name type="scientific">Talaromyces proteolyticus</name>
    <dbReference type="NCBI Taxonomy" id="1131652"/>
    <lineage>
        <taxon>Eukaryota</taxon>
        <taxon>Fungi</taxon>
        <taxon>Dikarya</taxon>
        <taxon>Ascomycota</taxon>
        <taxon>Pezizomycotina</taxon>
        <taxon>Eurotiomycetes</taxon>
        <taxon>Eurotiomycetidae</taxon>
        <taxon>Eurotiales</taxon>
        <taxon>Trichocomaceae</taxon>
        <taxon>Talaromyces</taxon>
        <taxon>Talaromyces sect. Bacilispori</taxon>
    </lineage>
</organism>
<dbReference type="PANTHER" id="PTHR28234:SF1">
    <property type="entry name" value="NUCLEAR CONTROL OF ATPASE PROTEIN 2"/>
    <property type="match status" value="1"/>
</dbReference>
<dbReference type="Pfam" id="PF08637">
    <property type="entry name" value="NCA2"/>
    <property type="match status" value="1"/>
</dbReference>
<dbReference type="EMBL" id="JAJTJA010000013">
    <property type="protein sequence ID" value="KAH8690983.1"/>
    <property type="molecule type" value="Genomic_DNA"/>
</dbReference>
<dbReference type="GO" id="GO:0005741">
    <property type="term" value="C:mitochondrial outer membrane"/>
    <property type="evidence" value="ECO:0007669"/>
    <property type="project" value="TreeGrafter"/>
</dbReference>
<evidence type="ECO:0000313" key="7">
    <source>
        <dbReference type="Proteomes" id="UP001201262"/>
    </source>
</evidence>
<dbReference type="RefSeq" id="XP_046067179.1">
    <property type="nucleotide sequence ID" value="XM_046221173.1"/>
</dbReference>
<comment type="subcellular location">
    <subcellularLocation>
        <location evidence="1">Mitochondrion membrane</location>
        <topology evidence="1">Multi-pass membrane protein</topology>
    </subcellularLocation>
</comment>
<keyword evidence="4" id="KW-0496">Mitochondrion</keyword>
<accession>A0AAD4PVR4</accession>
<proteinExistence type="predicted"/>
<reference evidence="6" key="1">
    <citation type="submission" date="2021-12" db="EMBL/GenBank/DDBJ databases">
        <title>Convergent genome expansion in fungi linked to evolution of root-endophyte symbiosis.</title>
        <authorList>
            <consortium name="DOE Joint Genome Institute"/>
            <person name="Ke Y.-H."/>
            <person name="Bonito G."/>
            <person name="Liao H.-L."/>
            <person name="Looney B."/>
            <person name="Rojas-Flechas A."/>
            <person name="Nash J."/>
            <person name="Hameed K."/>
            <person name="Schadt C."/>
            <person name="Martin F."/>
            <person name="Crous P.W."/>
            <person name="Miettinen O."/>
            <person name="Magnuson J.K."/>
            <person name="Labbe J."/>
            <person name="Jacobson D."/>
            <person name="Doktycz M.J."/>
            <person name="Veneault-Fourrey C."/>
            <person name="Kuo A."/>
            <person name="Mondo S."/>
            <person name="Calhoun S."/>
            <person name="Riley R."/>
            <person name="Ohm R."/>
            <person name="LaButti K."/>
            <person name="Andreopoulos B."/>
            <person name="Pangilinan J."/>
            <person name="Nolan M."/>
            <person name="Tritt A."/>
            <person name="Clum A."/>
            <person name="Lipzen A."/>
            <person name="Daum C."/>
            <person name="Barry K."/>
            <person name="Grigoriev I.V."/>
            <person name="Vilgalys R."/>
        </authorList>
    </citation>
    <scope>NUCLEOTIDE SEQUENCE</scope>
    <source>
        <strain evidence="6">PMI_201</strain>
    </source>
</reference>
<protein>
    <submittedName>
        <fullName evidence="6">ATP synthase regulation protein NCA2-domain-containing protein</fullName>
    </submittedName>
</protein>
<sequence>MSIVERIVSRLDVNIDKVQLQLIDEDAEQARRGSSEKAYANIPDPNTSIQTINRLKALVQSLSADSKGLLNHRKLLGVLTQTQRSHKDIFYDKAVADDASVYQVVWVFAGKAAAQTLGVILNILLKHLSTIDDEIDYWDGILTSNFYTGYYTLQTAPSRAWSRAYEVYVGLRNTHLLDTRQSSRTVTQVWSQFYQLVQRNVQENFAQNATNAVKSPFARCRTQIREKRKSLKLLKDLNASAIGILLEESFALGNGDQLSDKSTVNISEWRNSVHRSTILMESVLQHLKNSDASLKEFEGNVSNNIAAQFQNEQHITTKNNTLQPLNIIERLVSILQVRIQDNATSTNVLVRQHGRPSPIVRYWIPASSALLSLSTLLRIITSRKAELLTWISEFGATLIDFWGNWVLKPIEDLIGTIRHDEQSEIAIMSRNSLKADQESLERMVVDFVSDHLPSSERSGPDVEMITAQVREGDLTAVLKAYERDLRKPFVGTIRGDLIRALLIQIQKTKVDVEVAVGGIDALLKSQELVFGFVGLTPGILVSYATLRGIGSFLGNRKGFRAGTEKQRIRRAIRNVNRILSEASSTPKGILSYRDYGLFISEAYVMSQSSQYTLPRSVLGDFKQDLADLMDVGKGVKSQMNVVGRIQWMYSRWI</sequence>
<evidence type="ECO:0000313" key="6">
    <source>
        <dbReference type="EMBL" id="KAH8690983.1"/>
    </source>
</evidence>
<keyword evidence="3" id="KW-1133">Transmembrane helix</keyword>
<comment type="caution">
    <text evidence="6">The sequence shown here is derived from an EMBL/GenBank/DDBJ whole genome shotgun (WGS) entry which is preliminary data.</text>
</comment>
<dbReference type="InterPro" id="IPR013946">
    <property type="entry name" value="NCA2-like"/>
</dbReference>
<evidence type="ECO:0000256" key="5">
    <source>
        <dbReference type="ARBA" id="ARBA00023136"/>
    </source>
</evidence>
<keyword evidence="7" id="KW-1185">Reference proteome</keyword>
<evidence type="ECO:0000256" key="1">
    <source>
        <dbReference type="ARBA" id="ARBA00004225"/>
    </source>
</evidence>
<dbReference type="AlphaFoldDB" id="A0AAD4PVR4"/>
<evidence type="ECO:0000256" key="2">
    <source>
        <dbReference type="ARBA" id="ARBA00022692"/>
    </source>
</evidence>
<dbReference type="Proteomes" id="UP001201262">
    <property type="component" value="Unassembled WGS sequence"/>
</dbReference>
<dbReference type="PANTHER" id="PTHR28234">
    <property type="entry name" value="NUCLEAR CONTROL OF ATPASE PROTEIN 2"/>
    <property type="match status" value="1"/>
</dbReference>
<evidence type="ECO:0000256" key="4">
    <source>
        <dbReference type="ARBA" id="ARBA00023128"/>
    </source>
</evidence>
<name>A0AAD4PVR4_9EURO</name>
<evidence type="ECO:0000256" key="3">
    <source>
        <dbReference type="ARBA" id="ARBA00022989"/>
    </source>
</evidence>
<keyword evidence="2" id="KW-0812">Transmembrane</keyword>